<comment type="caution">
    <text evidence="1">The sequence shown here is derived from an EMBL/GenBank/DDBJ whole genome shotgun (WGS) entry which is preliminary data.</text>
</comment>
<evidence type="ECO:0000313" key="1">
    <source>
        <dbReference type="EMBL" id="CAG8847065.1"/>
    </source>
</evidence>
<keyword evidence="2" id="KW-1185">Reference proteome</keyword>
<reference evidence="1" key="1">
    <citation type="submission" date="2021-06" db="EMBL/GenBank/DDBJ databases">
        <authorList>
            <person name="Kallberg Y."/>
            <person name="Tangrot J."/>
            <person name="Rosling A."/>
        </authorList>
    </citation>
    <scope>NUCLEOTIDE SEQUENCE</scope>
    <source>
        <strain evidence="1">MA461A</strain>
    </source>
</reference>
<feature type="non-terminal residue" evidence="1">
    <location>
        <position position="1"/>
    </location>
</feature>
<organism evidence="1 2">
    <name type="scientific">Racocetra persica</name>
    <dbReference type="NCBI Taxonomy" id="160502"/>
    <lineage>
        <taxon>Eukaryota</taxon>
        <taxon>Fungi</taxon>
        <taxon>Fungi incertae sedis</taxon>
        <taxon>Mucoromycota</taxon>
        <taxon>Glomeromycotina</taxon>
        <taxon>Glomeromycetes</taxon>
        <taxon>Diversisporales</taxon>
        <taxon>Gigasporaceae</taxon>
        <taxon>Racocetra</taxon>
    </lineage>
</organism>
<proteinExistence type="predicted"/>
<dbReference type="EMBL" id="CAJVQC010154143">
    <property type="protein sequence ID" value="CAG8847065.1"/>
    <property type="molecule type" value="Genomic_DNA"/>
</dbReference>
<protein>
    <submittedName>
        <fullName evidence="1">24269_t:CDS:1</fullName>
    </submittedName>
</protein>
<feature type="non-terminal residue" evidence="1">
    <location>
        <position position="146"/>
    </location>
</feature>
<gene>
    <name evidence="1" type="ORF">RPERSI_LOCUS34454</name>
</gene>
<sequence length="146" mass="16283">EPLGFQNVKESLTASTVEALVTSPLAALPQVLEPPPSQRIETDHTRTPFLEDCLVSGLRKPESRMSVVGRMQSAEALSYWQDKIRSSPVVVSWLKNGVLLFLRGVLLLAAQQTPKQYTLSKNQEEWVQRELDRLLASSAIRTLGNQ</sequence>
<dbReference type="Proteomes" id="UP000789920">
    <property type="component" value="Unassembled WGS sequence"/>
</dbReference>
<accession>A0ACA9ST71</accession>
<evidence type="ECO:0000313" key="2">
    <source>
        <dbReference type="Proteomes" id="UP000789920"/>
    </source>
</evidence>
<name>A0ACA9ST71_9GLOM</name>